<gene>
    <name evidence="3" type="ORF">C7380_11176</name>
</gene>
<reference evidence="3 4" key="1">
    <citation type="submission" date="2018-05" db="EMBL/GenBank/DDBJ databases">
        <title>Genomic Encyclopedia of Type Strains, Phase IV (KMG-IV): sequencing the most valuable type-strain genomes for metagenomic binning, comparative biology and taxonomic classification.</title>
        <authorList>
            <person name="Goeker M."/>
        </authorList>
    </citation>
    <scope>NUCLEOTIDE SEQUENCE [LARGE SCALE GENOMIC DNA]</scope>
    <source>
        <strain evidence="3 4">DSM 24906</strain>
    </source>
</reference>
<comment type="similarity">
    <text evidence="1">Belongs to the peptidase U62 family.</text>
</comment>
<sequence>MRVLFSNYLDDQIEKLKEILDILNKKYKYASVLGNDIKGKNFTFSKTGFDISDSNWNERGFVFRVYNGSFYTEVSINNLDKHVYEIIGIIDRELVYAREFSKGFQVNNYPLINEEYLKKDFFDEVSSSFLKKEEEILKRFKSIYEKSFNKSKNLIDMTINVEWVRNSKLFLSDKKFLKQSYIWSQGYQIPVMKKGEDIKVAYYGYSGQKGLEIVSEMENDLDYCLNHTESILNSKKIEPGIYEVICSPEISGLIAHEAFGHGVEMDMFVKKRAKASEYINKYVASNIVNMYDGVKSVKQVSSYLFDDEGVLGNDTKIIDNGVLKNGISDQLTALKLNTLSTGNGKRESYKRKAYSRMTNTFFSSGKDTLENMIKSIKKGYLLLDEISGMEDPKNWGIQCMLLSAQEIKDGELTDNFYSPVIISGYVPELLKNITMISKDFDMFGTGYCGKGYKERVKVSSGGPYIKTKVRLG</sequence>
<organism evidence="3 4">
    <name type="scientific">Oceanotoga teriensis</name>
    <dbReference type="NCBI Taxonomy" id="515440"/>
    <lineage>
        <taxon>Bacteria</taxon>
        <taxon>Thermotogati</taxon>
        <taxon>Thermotogota</taxon>
        <taxon>Thermotogae</taxon>
        <taxon>Petrotogales</taxon>
        <taxon>Petrotogaceae</taxon>
        <taxon>Oceanotoga</taxon>
    </lineage>
</organism>
<dbReference type="GO" id="GO:0008237">
    <property type="term" value="F:metallopeptidase activity"/>
    <property type="evidence" value="ECO:0007669"/>
    <property type="project" value="InterPro"/>
</dbReference>
<protein>
    <submittedName>
        <fullName evidence="3">TldD protein</fullName>
    </submittedName>
</protein>
<dbReference type="AlphaFoldDB" id="A0AA45HIB9"/>
<evidence type="ECO:0000256" key="1">
    <source>
        <dbReference type="ARBA" id="ARBA00005836"/>
    </source>
</evidence>
<dbReference type="GO" id="GO:0005829">
    <property type="term" value="C:cytosol"/>
    <property type="evidence" value="ECO:0007669"/>
    <property type="project" value="TreeGrafter"/>
</dbReference>
<dbReference type="InterPro" id="IPR045569">
    <property type="entry name" value="Metalloprtase-TldD/E_C"/>
</dbReference>
<accession>A0AA45HIB9</accession>
<dbReference type="InterPro" id="IPR036059">
    <property type="entry name" value="TldD/PmbA_sf"/>
</dbReference>
<dbReference type="Proteomes" id="UP000245921">
    <property type="component" value="Unassembled WGS sequence"/>
</dbReference>
<keyword evidence="4" id="KW-1185">Reference proteome</keyword>
<dbReference type="PANTHER" id="PTHR30624:SF0">
    <property type="entry name" value="METALLOPROTEASE SLR0863"/>
    <property type="match status" value="1"/>
</dbReference>
<dbReference type="GO" id="GO:0006508">
    <property type="term" value="P:proteolysis"/>
    <property type="evidence" value="ECO:0007669"/>
    <property type="project" value="InterPro"/>
</dbReference>
<comment type="caution">
    <text evidence="3">The sequence shown here is derived from an EMBL/GenBank/DDBJ whole genome shotgun (WGS) entry which is preliminary data.</text>
</comment>
<dbReference type="PANTHER" id="PTHR30624">
    <property type="entry name" value="UNCHARACTERIZED PROTEIN TLDD AND PMBA"/>
    <property type="match status" value="1"/>
</dbReference>
<feature type="domain" description="Metalloprotease TldD/E C-terminal" evidence="2">
    <location>
        <begin position="240"/>
        <end position="464"/>
    </location>
</feature>
<name>A0AA45HIB9_9BACT</name>
<dbReference type="SUPFAM" id="SSF111283">
    <property type="entry name" value="Putative modulator of DNA gyrase, PmbA/TldD"/>
    <property type="match status" value="1"/>
</dbReference>
<evidence type="ECO:0000259" key="2">
    <source>
        <dbReference type="Pfam" id="PF19289"/>
    </source>
</evidence>
<evidence type="ECO:0000313" key="4">
    <source>
        <dbReference type="Proteomes" id="UP000245921"/>
    </source>
</evidence>
<dbReference type="Pfam" id="PF19289">
    <property type="entry name" value="PmbA_TldD_3rd"/>
    <property type="match status" value="1"/>
</dbReference>
<dbReference type="InterPro" id="IPR051463">
    <property type="entry name" value="Peptidase_U62_metallo"/>
</dbReference>
<proteinExistence type="inferred from homology"/>
<dbReference type="EMBL" id="QGGI01000011">
    <property type="protein sequence ID" value="PWJ91268.1"/>
    <property type="molecule type" value="Genomic_DNA"/>
</dbReference>
<dbReference type="RefSeq" id="WP_109605090.1">
    <property type="nucleotide sequence ID" value="NZ_QGGI01000011.1"/>
</dbReference>
<evidence type="ECO:0000313" key="3">
    <source>
        <dbReference type="EMBL" id="PWJ91268.1"/>
    </source>
</evidence>